<proteinExistence type="predicted"/>
<reference evidence="1 2" key="1">
    <citation type="journal article" date="2023" name="Plants (Basel)">
        <title>Bridging the Gap: Combining Genomics and Transcriptomics Approaches to Understand Stylosanthes scabra, an Orphan Legume from the Brazilian Caatinga.</title>
        <authorList>
            <person name="Ferreira-Neto J.R.C."/>
            <person name="da Silva M.D."/>
            <person name="Binneck E."/>
            <person name="de Melo N.F."/>
            <person name="da Silva R.H."/>
            <person name="de Melo A.L.T.M."/>
            <person name="Pandolfi V."/>
            <person name="Bustamante F.O."/>
            <person name="Brasileiro-Vidal A.C."/>
            <person name="Benko-Iseppon A.M."/>
        </authorList>
    </citation>
    <scope>NUCLEOTIDE SEQUENCE [LARGE SCALE GENOMIC DNA]</scope>
    <source>
        <tissue evidence="1">Leaves</tissue>
    </source>
</reference>
<organism evidence="1 2">
    <name type="scientific">Stylosanthes scabra</name>
    <dbReference type="NCBI Taxonomy" id="79078"/>
    <lineage>
        <taxon>Eukaryota</taxon>
        <taxon>Viridiplantae</taxon>
        <taxon>Streptophyta</taxon>
        <taxon>Embryophyta</taxon>
        <taxon>Tracheophyta</taxon>
        <taxon>Spermatophyta</taxon>
        <taxon>Magnoliopsida</taxon>
        <taxon>eudicotyledons</taxon>
        <taxon>Gunneridae</taxon>
        <taxon>Pentapetalae</taxon>
        <taxon>rosids</taxon>
        <taxon>fabids</taxon>
        <taxon>Fabales</taxon>
        <taxon>Fabaceae</taxon>
        <taxon>Papilionoideae</taxon>
        <taxon>50 kb inversion clade</taxon>
        <taxon>dalbergioids sensu lato</taxon>
        <taxon>Dalbergieae</taxon>
        <taxon>Pterocarpus clade</taxon>
        <taxon>Stylosanthes</taxon>
    </lineage>
</organism>
<accession>A0ABU6WMC5</accession>
<gene>
    <name evidence="1" type="ORF">PIB30_057099</name>
</gene>
<dbReference type="EMBL" id="JASCZI010181706">
    <property type="protein sequence ID" value="MED6185438.1"/>
    <property type="molecule type" value="Genomic_DNA"/>
</dbReference>
<evidence type="ECO:0000313" key="2">
    <source>
        <dbReference type="Proteomes" id="UP001341840"/>
    </source>
</evidence>
<comment type="caution">
    <text evidence="1">The sequence shown here is derived from an EMBL/GenBank/DDBJ whole genome shotgun (WGS) entry which is preliminary data.</text>
</comment>
<evidence type="ECO:0000313" key="1">
    <source>
        <dbReference type="EMBL" id="MED6185438.1"/>
    </source>
</evidence>
<sequence>MERERDRSRESESEGELEEGGSFLVAAVKCRTSIAITIFETIITFTFEFVFAVIHGSHHRNSELLPLLTTDSPPPLTEEPSPPLSSIVDEVSHLSRSLNLRYLRPLSPSSQPPPLLLVVIRTAAQFPKGFVPSHYRCSSGPPELIKPLTEPCFGPSMICRRQQYLWDEACYRCDVGEVRAAAV</sequence>
<protein>
    <submittedName>
        <fullName evidence="1">Uncharacterized protein</fullName>
    </submittedName>
</protein>
<keyword evidence="2" id="KW-1185">Reference proteome</keyword>
<name>A0ABU6WMC5_9FABA</name>
<dbReference type="Proteomes" id="UP001341840">
    <property type="component" value="Unassembled WGS sequence"/>
</dbReference>